<accession>A0A068S3L3</accession>
<dbReference type="EMBL" id="CBTN010000038">
    <property type="protein sequence ID" value="CDH56540.1"/>
    <property type="molecule type" value="Genomic_DNA"/>
</dbReference>
<name>A0A068S3L3_9FUNG</name>
<evidence type="ECO:0000313" key="7">
    <source>
        <dbReference type="Proteomes" id="UP000027586"/>
    </source>
</evidence>
<keyword evidence="4 5" id="KW-0472">Membrane</keyword>
<feature type="transmembrane region" description="Helical" evidence="5">
    <location>
        <begin position="80"/>
        <end position="101"/>
    </location>
</feature>
<evidence type="ECO:0000256" key="4">
    <source>
        <dbReference type="ARBA" id="ARBA00023136"/>
    </source>
</evidence>
<organism evidence="6 7">
    <name type="scientific">Lichtheimia corymbifera JMRC:FSU:9682</name>
    <dbReference type="NCBI Taxonomy" id="1263082"/>
    <lineage>
        <taxon>Eukaryota</taxon>
        <taxon>Fungi</taxon>
        <taxon>Fungi incertae sedis</taxon>
        <taxon>Mucoromycota</taxon>
        <taxon>Mucoromycotina</taxon>
        <taxon>Mucoromycetes</taxon>
        <taxon>Mucorales</taxon>
        <taxon>Lichtheimiaceae</taxon>
        <taxon>Lichtheimia</taxon>
    </lineage>
</organism>
<keyword evidence="2 5" id="KW-0812">Transmembrane</keyword>
<reference evidence="6" key="1">
    <citation type="submission" date="2013-08" db="EMBL/GenBank/DDBJ databases">
        <title>Gene expansion shapes genome architecture in the human pathogen Lichtheimia corymbifera: an evolutionary genomics analysis in the ancient terrestrial Mucorales (Mucoromycotina).</title>
        <authorList>
            <person name="Schwartze V.U."/>
            <person name="Winter S."/>
            <person name="Shelest E."/>
            <person name="Marcet-Houben M."/>
            <person name="Horn F."/>
            <person name="Wehner S."/>
            <person name="Hoffmann K."/>
            <person name="Riege K."/>
            <person name="Sammeth M."/>
            <person name="Nowrousian M."/>
            <person name="Valiante V."/>
            <person name="Linde J."/>
            <person name="Jacobsen I.D."/>
            <person name="Marz M."/>
            <person name="Brakhage A.A."/>
            <person name="Gabaldon T."/>
            <person name="Bocker S."/>
            <person name="Voigt K."/>
        </authorList>
    </citation>
    <scope>NUCLEOTIDE SEQUENCE [LARGE SCALE GENOMIC DNA]</scope>
    <source>
        <strain evidence="6">FSU 9682</strain>
    </source>
</reference>
<evidence type="ECO:0000256" key="1">
    <source>
        <dbReference type="ARBA" id="ARBA00004127"/>
    </source>
</evidence>
<feature type="transmembrane region" description="Helical" evidence="5">
    <location>
        <begin position="12"/>
        <end position="36"/>
    </location>
</feature>
<feature type="transmembrane region" description="Helical" evidence="5">
    <location>
        <begin position="56"/>
        <end position="73"/>
    </location>
</feature>
<gene>
    <name evidence="6" type="ORF">LCOR_07572.1</name>
</gene>
<dbReference type="PANTHER" id="PTHR12479:SF10">
    <property type="entry name" value="LYSOSOMAL-ASSOCIATED TRANSMEMBRANE PROTEIN"/>
    <property type="match status" value="1"/>
</dbReference>
<dbReference type="Proteomes" id="UP000027586">
    <property type="component" value="Unassembled WGS sequence"/>
</dbReference>
<evidence type="ECO:0000256" key="2">
    <source>
        <dbReference type="ARBA" id="ARBA00022692"/>
    </source>
</evidence>
<dbReference type="OrthoDB" id="2257554at2759"/>
<feature type="transmembrane region" description="Helical" evidence="5">
    <location>
        <begin position="137"/>
        <end position="160"/>
    </location>
</feature>
<protein>
    <submittedName>
        <fullName evidence="6">Uncharacterized protein</fullName>
    </submittedName>
</protein>
<keyword evidence="3 5" id="KW-1133">Transmembrane helix</keyword>
<dbReference type="VEuPathDB" id="FungiDB:LCOR_07572.1"/>
<sequence>MARQTCCCCISLRTGALILAALCIIGDGLSLIFSVFSHWESPVGDPVPFLGHLLKVLYLCLAVCISTVGFIGARKRNAKLLQIFTIFLVFDFLLNLAVYIIGLAMAEDIFKDIICPDENVTTTMVDGNDQCIPSATFIWIGVISLLVGFTLHLYCIYVIYRYTSMVTWNESEESQALLLSTSDDQEHTAKGLSTKIDRLFVKKAESSEAA</sequence>
<comment type="subcellular location">
    <subcellularLocation>
        <location evidence="1">Endomembrane system</location>
        <topology evidence="1">Multi-pass membrane protein</topology>
    </subcellularLocation>
</comment>
<proteinExistence type="predicted"/>
<evidence type="ECO:0000256" key="3">
    <source>
        <dbReference type="ARBA" id="ARBA00022989"/>
    </source>
</evidence>
<keyword evidence="7" id="KW-1185">Reference proteome</keyword>
<dbReference type="AlphaFoldDB" id="A0A068S3L3"/>
<dbReference type="PANTHER" id="PTHR12479">
    <property type="entry name" value="LYSOSOMAL-ASSOCIATED TRANSMEMBRANE PROTEIN"/>
    <property type="match status" value="1"/>
</dbReference>
<dbReference type="InterPro" id="IPR051115">
    <property type="entry name" value="LAPTM_transporter"/>
</dbReference>
<evidence type="ECO:0000256" key="5">
    <source>
        <dbReference type="SAM" id="Phobius"/>
    </source>
</evidence>
<comment type="caution">
    <text evidence="6">The sequence shown here is derived from an EMBL/GenBank/DDBJ whole genome shotgun (WGS) entry which is preliminary data.</text>
</comment>
<dbReference type="GO" id="GO:0012505">
    <property type="term" value="C:endomembrane system"/>
    <property type="evidence" value="ECO:0007669"/>
    <property type="project" value="UniProtKB-SubCell"/>
</dbReference>
<evidence type="ECO:0000313" key="6">
    <source>
        <dbReference type="EMBL" id="CDH56540.1"/>
    </source>
</evidence>